<feature type="signal peptide" evidence="1">
    <location>
        <begin position="1"/>
        <end position="18"/>
    </location>
</feature>
<proteinExistence type="predicted"/>
<organism evidence="2 3">
    <name type="scientific">Chryseobacterium kimseyorum</name>
    <dbReference type="NCBI Taxonomy" id="2984028"/>
    <lineage>
        <taxon>Bacteria</taxon>
        <taxon>Pseudomonadati</taxon>
        <taxon>Bacteroidota</taxon>
        <taxon>Flavobacteriia</taxon>
        <taxon>Flavobacteriales</taxon>
        <taxon>Weeksellaceae</taxon>
        <taxon>Chryseobacterium group</taxon>
        <taxon>Chryseobacterium</taxon>
    </lineage>
</organism>
<evidence type="ECO:0000313" key="3">
    <source>
        <dbReference type="Proteomes" id="UP001163731"/>
    </source>
</evidence>
<comment type="caution">
    <text evidence="2">The sequence shown here is derived from an EMBL/GenBank/DDBJ whole genome shotgun (WGS) entry which is preliminary data.</text>
</comment>
<dbReference type="EMBL" id="JAPDHW010000004">
    <property type="protein sequence ID" value="MCW3168330.1"/>
    <property type="molecule type" value="Genomic_DNA"/>
</dbReference>
<keyword evidence="3" id="KW-1185">Reference proteome</keyword>
<gene>
    <name evidence="2" type="ORF">OMO38_07300</name>
</gene>
<dbReference type="Proteomes" id="UP001163731">
    <property type="component" value="Unassembled WGS sequence"/>
</dbReference>
<feature type="chain" id="PRO_5045681756" evidence="1">
    <location>
        <begin position="19"/>
        <end position="144"/>
    </location>
</feature>
<protein>
    <submittedName>
        <fullName evidence="2">Uncharacterized protein</fullName>
    </submittedName>
</protein>
<sequence length="144" mass="17197">MKQLFLFTGLFYSFSLSAQVYHDKNKITFSYGYDVIEVLEYGKHIKYLNMPTVCTFNTRTNKSKVVCTNELFNNSKIFINIDDDLFDNSQKIKFPKYPVKFYDYKIVDDENYYLLKLCPDRAILLDIHGTGYVFYDYKKMNKKK</sequence>
<accession>A0ABT3HWY1</accession>
<keyword evidence="1" id="KW-0732">Signal</keyword>
<evidence type="ECO:0000256" key="1">
    <source>
        <dbReference type="SAM" id="SignalP"/>
    </source>
</evidence>
<dbReference type="RefSeq" id="WP_264749546.1">
    <property type="nucleotide sequence ID" value="NZ_JAPDHW010000004.1"/>
</dbReference>
<name>A0ABT3HWY1_9FLAO</name>
<evidence type="ECO:0000313" key="2">
    <source>
        <dbReference type="EMBL" id="MCW3168330.1"/>
    </source>
</evidence>
<reference evidence="2" key="1">
    <citation type="submission" date="2022-10" db="EMBL/GenBank/DDBJ databases">
        <title>Chryseobacterium babae sp. nov. isolated from the gut of the beetle Oryctes rhinoceros, and Chryseobacterium kimseyorum sp. nov., isolated from a stick insect rearing cage.</title>
        <authorList>
            <person name="Shelomi M."/>
            <person name="Han C.-J."/>
            <person name="Chen W.-M."/>
            <person name="Chen H.-K."/>
            <person name="Liaw S.-J."/>
            <person name="Muhle E."/>
            <person name="Clermont D."/>
        </authorList>
    </citation>
    <scope>NUCLEOTIDE SEQUENCE</scope>
    <source>
        <strain evidence="2">09-1422</strain>
    </source>
</reference>